<sequence length="81" mass="9420">MKLQTGISSKDLATLKEIEELKKFEMAKEVELEDEKKAEEKERKTSITDRILSESSCLRWDNCFLRPDNCCVVKVVKKIVN</sequence>
<dbReference type="EMBL" id="CANHGI010000006">
    <property type="protein sequence ID" value="CAI5455090.1"/>
    <property type="molecule type" value="Genomic_DNA"/>
</dbReference>
<protein>
    <submittedName>
        <fullName evidence="2">Uncharacterized protein</fullName>
    </submittedName>
</protein>
<dbReference type="Proteomes" id="UP001152747">
    <property type="component" value="Unassembled WGS sequence"/>
</dbReference>
<organism evidence="2 3">
    <name type="scientific">Caenorhabditis angaria</name>
    <dbReference type="NCBI Taxonomy" id="860376"/>
    <lineage>
        <taxon>Eukaryota</taxon>
        <taxon>Metazoa</taxon>
        <taxon>Ecdysozoa</taxon>
        <taxon>Nematoda</taxon>
        <taxon>Chromadorea</taxon>
        <taxon>Rhabditida</taxon>
        <taxon>Rhabditina</taxon>
        <taxon>Rhabditomorpha</taxon>
        <taxon>Rhabditoidea</taxon>
        <taxon>Rhabditidae</taxon>
        <taxon>Peloderinae</taxon>
        <taxon>Caenorhabditis</taxon>
    </lineage>
</organism>
<evidence type="ECO:0000313" key="2">
    <source>
        <dbReference type="EMBL" id="CAI5455090.1"/>
    </source>
</evidence>
<gene>
    <name evidence="2" type="ORF">CAMP_LOCUS17727</name>
</gene>
<feature type="coiled-coil region" evidence="1">
    <location>
        <begin position="15"/>
        <end position="42"/>
    </location>
</feature>
<dbReference type="AlphaFoldDB" id="A0A9P1J1T1"/>
<keyword evidence="3" id="KW-1185">Reference proteome</keyword>
<accession>A0A9P1J1T1</accession>
<keyword evidence="1" id="KW-0175">Coiled coil</keyword>
<name>A0A9P1J1T1_9PELO</name>
<evidence type="ECO:0000313" key="3">
    <source>
        <dbReference type="Proteomes" id="UP001152747"/>
    </source>
</evidence>
<evidence type="ECO:0000256" key="1">
    <source>
        <dbReference type="SAM" id="Coils"/>
    </source>
</evidence>
<proteinExistence type="predicted"/>
<comment type="caution">
    <text evidence="2">The sequence shown here is derived from an EMBL/GenBank/DDBJ whole genome shotgun (WGS) entry which is preliminary data.</text>
</comment>
<reference evidence="2" key="1">
    <citation type="submission" date="2022-11" db="EMBL/GenBank/DDBJ databases">
        <authorList>
            <person name="Kikuchi T."/>
        </authorList>
    </citation>
    <scope>NUCLEOTIDE SEQUENCE</scope>
    <source>
        <strain evidence="2">PS1010</strain>
    </source>
</reference>